<dbReference type="Pfam" id="PF17932">
    <property type="entry name" value="TetR_C_24"/>
    <property type="match status" value="1"/>
</dbReference>
<dbReference type="Gene3D" id="1.10.10.60">
    <property type="entry name" value="Homeodomain-like"/>
    <property type="match status" value="1"/>
</dbReference>
<dbReference type="Gene3D" id="1.10.357.10">
    <property type="entry name" value="Tetracycline Repressor, domain 2"/>
    <property type="match status" value="1"/>
</dbReference>
<evidence type="ECO:0000259" key="4">
    <source>
        <dbReference type="PROSITE" id="PS50977"/>
    </source>
</evidence>
<reference evidence="5 6" key="1">
    <citation type="submission" date="2019-06" db="EMBL/GenBank/DDBJ databases">
        <title>New taxonomy in bacterial strain CC-CFT640, isolated from vineyard.</title>
        <authorList>
            <person name="Lin S.-Y."/>
            <person name="Tsai C.-F."/>
            <person name="Young C.-C."/>
        </authorList>
    </citation>
    <scope>NUCLEOTIDE SEQUENCE [LARGE SCALE GENOMIC DNA]</scope>
    <source>
        <strain evidence="5 6">CC-CFT640</strain>
    </source>
</reference>
<proteinExistence type="predicted"/>
<dbReference type="Proteomes" id="UP000321638">
    <property type="component" value="Unassembled WGS sequence"/>
</dbReference>
<dbReference type="GO" id="GO:0000976">
    <property type="term" value="F:transcription cis-regulatory region binding"/>
    <property type="evidence" value="ECO:0007669"/>
    <property type="project" value="TreeGrafter"/>
</dbReference>
<sequence length="223" mass="25396">MAAADRRRASLMTKKPVRPARGRPPQPPAMVRERRHQILTAAIDVFGSHGFHGATMQAIATKAGMSVGLIYQYFEDKDELLFEVINDILDAYLREIPKGQDNGDGPLERFRAGIHAFCKVVDDHRAATLLGYRESRSLSRARLKAVMDKEMRATELIMQSIVDCQRARLLQDIDAEQLTYHLVIYVHSWVLNTWRFEAPVSREDYVEKGLALLLGDRLPPRRS</sequence>
<evidence type="ECO:0000256" key="3">
    <source>
        <dbReference type="SAM" id="MobiDB-lite"/>
    </source>
</evidence>
<dbReference type="InterPro" id="IPR009057">
    <property type="entry name" value="Homeodomain-like_sf"/>
</dbReference>
<feature type="DNA-binding region" description="H-T-H motif" evidence="2">
    <location>
        <begin position="55"/>
        <end position="74"/>
    </location>
</feature>
<dbReference type="Pfam" id="PF00440">
    <property type="entry name" value="TetR_N"/>
    <property type="match status" value="1"/>
</dbReference>
<dbReference type="SUPFAM" id="SSF48498">
    <property type="entry name" value="Tetracyclin repressor-like, C-terminal domain"/>
    <property type="match status" value="1"/>
</dbReference>
<dbReference type="GO" id="GO:0003700">
    <property type="term" value="F:DNA-binding transcription factor activity"/>
    <property type="evidence" value="ECO:0007669"/>
    <property type="project" value="TreeGrafter"/>
</dbReference>
<evidence type="ECO:0000313" key="5">
    <source>
        <dbReference type="EMBL" id="TXL73494.1"/>
    </source>
</evidence>
<keyword evidence="1 2" id="KW-0238">DNA-binding</keyword>
<organism evidence="5 6">
    <name type="scientific">Vineibacter terrae</name>
    <dbReference type="NCBI Taxonomy" id="2586908"/>
    <lineage>
        <taxon>Bacteria</taxon>
        <taxon>Pseudomonadati</taxon>
        <taxon>Pseudomonadota</taxon>
        <taxon>Alphaproteobacteria</taxon>
        <taxon>Hyphomicrobiales</taxon>
        <taxon>Vineibacter</taxon>
    </lineage>
</organism>
<gene>
    <name evidence="5" type="ORF">FHP25_21440</name>
</gene>
<dbReference type="PRINTS" id="PR00455">
    <property type="entry name" value="HTHTETR"/>
</dbReference>
<keyword evidence="6" id="KW-1185">Reference proteome</keyword>
<protein>
    <submittedName>
        <fullName evidence="5">TetR/AcrR family transcriptional regulator</fullName>
    </submittedName>
</protein>
<dbReference type="AlphaFoldDB" id="A0A5C8PI50"/>
<dbReference type="PANTHER" id="PTHR30055:SF226">
    <property type="entry name" value="HTH-TYPE TRANSCRIPTIONAL REGULATOR PKSA"/>
    <property type="match status" value="1"/>
</dbReference>
<evidence type="ECO:0000313" key="6">
    <source>
        <dbReference type="Proteomes" id="UP000321638"/>
    </source>
</evidence>
<dbReference type="InterPro" id="IPR036271">
    <property type="entry name" value="Tet_transcr_reg_TetR-rel_C_sf"/>
</dbReference>
<dbReference type="OrthoDB" id="5292901at2"/>
<dbReference type="PROSITE" id="PS50977">
    <property type="entry name" value="HTH_TETR_2"/>
    <property type="match status" value="1"/>
</dbReference>
<dbReference type="InterPro" id="IPR001647">
    <property type="entry name" value="HTH_TetR"/>
</dbReference>
<evidence type="ECO:0000256" key="1">
    <source>
        <dbReference type="ARBA" id="ARBA00023125"/>
    </source>
</evidence>
<feature type="domain" description="HTH tetR-type" evidence="4">
    <location>
        <begin position="32"/>
        <end position="92"/>
    </location>
</feature>
<feature type="region of interest" description="Disordered" evidence="3">
    <location>
        <begin position="1"/>
        <end position="30"/>
    </location>
</feature>
<name>A0A5C8PI50_9HYPH</name>
<dbReference type="InterPro" id="IPR050109">
    <property type="entry name" value="HTH-type_TetR-like_transc_reg"/>
</dbReference>
<accession>A0A5C8PI50</accession>
<dbReference type="EMBL" id="VDUZ01000025">
    <property type="protein sequence ID" value="TXL73494.1"/>
    <property type="molecule type" value="Genomic_DNA"/>
</dbReference>
<comment type="caution">
    <text evidence="5">The sequence shown here is derived from an EMBL/GenBank/DDBJ whole genome shotgun (WGS) entry which is preliminary data.</text>
</comment>
<dbReference type="InterPro" id="IPR041490">
    <property type="entry name" value="KstR2_TetR_C"/>
</dbReference>
<dbReference type="PANTHER" id="PTHR30055">
    <property type="entry name" value="HTH-TYPE TRANSCRIPTIONAL REGULATOR RUTR"/>
    <property type="match status" value="1"/>
</dbReference>
<dbReference type="SUPFAM" id="SSF46689">
    <property type="entry name" value="Homeodomain-like"/>
    <property type="match status" value="1"/>
</dbReference>
<evidence type="ECO:0000256" key="2">
    <source>
        <dbReference type="PROSITE-ProRule" id="PRU00335"/>
    </source>
</evidence>